<evidence type="ECO:0000259" key="2">
    <source>
        <dbReference type="PROSITE" id="PS50405"/>
    </source>
</evidence>
<dbReference type="Pfam" id="PF13409">
    <property type="entry name" value="GST_N_2"/>
    <property type="match status" value="1"/>
</dbReference>
<dbReference type="STRING" id="355243.SAMN03080615_00505"/>
<dbReference type="EMBL" id="FOGB01000001">
    <property type="protein sequence ID" value="SEQ11824.1"/>
    <property type="molecule type" value="Genomic_DNA"/>
</dbReference>
<dbReference type="OrthoDB" id="9803562at2"/>
<dbReference type="InterPro" id="IPR004045">
    <property type="entry name" value="Glutathione_S-Trfase_N"/>
</dbReference>
<name>A0A1H9DEE2_9GAMM</name>
<dbReference type="PROSITE" id="PS50405">
    <property type="entry name" value="GST_CTER"/>
    <property type="match status" value="1"/>
</dbReference>
<dbReference type="InterPro" id="IPR004046">
    <property type="entry name" value="GST_C"/>
</dbReference>
<evidence type="ECO:0000259" key="1">
    <source>
        <dbReference type="PROSITE" id="PS50404"/>
    </source>
</evidence>
<dbReference type="Gene3D" id="1.20.1050.10">
    <property type="match status" value="1"/>
</dbReference>
<dbReference type="InterPro" id="IPR036282">
    <property type="entry name" value="Glutathione-S-Trfase_C_sf"/>
</dbReference>
<dbReference type="SUPFAM" id="SSF47616">
    <property type="entry name" value="GST C-terminal domain-like"/>
    <property type="match status" value="1"/>
</dbReference>
<dbReference type="CDD" id="cd03048">
    <property type="entry name" value="GST_N_Ure2p_like"/>
    <property type="match status" value="1"/>
</dbReference>
<dbReference type="Proteomes" id="UP000198749">
    <property type="component" value="Unassembled WGS sequence"/>
</dbReference>
<dbReference type="PANTHER" id="PTHR44051">
    <property type="entry name" value="GLUTATHIONE S-TRANSFERASE-RELATED"/>
    <property type="match status" value="1"/>
</dbReference>
<keyword evidence="4" id="KW-1185">Reference proteome</keyword>
<dbReference type="PANTHER" id="PTHR44051:SF8">
    <property type="entry name" value="GLUTATHIONE S-TRANSFERASE GSTA"/>
    <property type="match status" value="1"/>
</dbReference>
<dbReference type="InterPro" id="IPR040079">
    <property type="entry name" value="Glutathione_S-Trfase"/>
</dbReference>
<feature type="domain" description="GST C-terminal" evidence="2">
    <location>
        <begin position="89"/>
        <end position="205"/>
    </location>
</feature>
<sequence length="205" mass="23398">MIDLYTWGTPNGRKVSIMLEATALPYIVHPINIQAGDQFTPEFLAISPNNKIPAISDDEGPGGETVHLFESGAILLYLAEKTGNFLPTDPMKRLQCLQWLMWQMGGFGPMLGQAHHFNRFAKEKIPYAISRYTEESRRLWGVLDRQLEGQAFIVDLDLSIADFAIYPWACRFEWQEIELDDFPNVKGWMERMSNIAFVQRGMAVP</sequence>
<dbReference type="Gene3D" id="3.40.30.10">
    <property type="entry name" value="Glutaredoxin"/>
    <property type="match status" value="1"/>
</dbReference>
<dbReference type="RefSeq" id="WP_091353460.1">
    <property type="nucleotide sequence ID" value="NZ_AP025284.1"/>
</dbReference>
<reference evidence="4" key="1">
    <citation type="submission" date="2016-10" db="EMBL/GenBank/DDBJ databases">
        <authorList>
            <person name="Varghese N."/>
            <person name="Submissions S."/>
        </authorList>
    </citation>
    <scope>NUCLEOTIDE SEQUENCE [LARGE SCALE GENOMIC DNA]</scope>
    <source>
        <strain evidence="4">DSM 18887</strain>
    </source>
</reference>
<feature type="domain" description="GST N-terminal" evidence="1">
    <location>
        <begin position="1"/>
        <end position="86"/>
    </location>
</feature>
<accession>A0A1H9DEE2</accession>
<dbReference type="SUPFAM" id="SSF52833">
    <property type="entry name" value="Thioredoxin-like"/>
    <property type="match status" value="1"/>
</dbReference>
<dbReference type="PROSITE" id="PS50404">
    <property type="entry name" value="GST_NTER"/>
    <property type="match status" value="1"/>
</dbReference>
<dbReference type="SFLD" id="SFLDS00019">
    <property type="entry name" value="Glutathione_Transferase_(cytos"/>
    <property type="match status" value="1"/>
</dbReference>
<dbReference type="GO" id="GO:0016740">
    <property type="term" value="F:transferase activity"/>
    <property type="evidence" value="ECO:0007669"/>
    <property type="project" value="UniProtKB-KW"/>
</dbReference>
<dbReference type="InterPro" id="IPR036249">
    <property type="entry name" value="Thioredoxin-like_sf"/>
</dbReference>
<dbReference type="AlphaFoldDB" id="A0A1H9DEE2"/>
<keyword evidence="3" id="KW-0808">Transferase</keyword>
<evidence type="ECO:0000313" key="4">
    <source>
        <dbReference type="Proteomes" id="UP000198749"/>
    </source>
</evidence>
<dbReference type="SFLD" id="SFLDG00358">
    <property type="entry name" value="Main_(cytGST)"/>
    <property type="match status" value="1"/>
</dbReference>
<dbReference type="InterPro" id="IPR010987">
    <property type="entry name" value="Glutathione-S-Trfase_C-like"/>
</dbReference>
<dbReference type="CDD" id="cd10291">
    <property type="entry name" value="GST_C_YfcG_like"/>
    <property type="match status" value="1"/>
</dbReference>
<evidence type="ECO:0000313" key="3">
    <source>
        <dbReference type="EMBL" id="SEQ11824.1"/>
    </source>
</evidence>
<dbReference type="Pfam" id="PF00043">
    <property type="entry name" value="GST_C"/>
    <property type="match status" value="1"/>
</dbReference>
<organism evidence="3 4">
    <name type="scientific">Amphritea atlantica</name>
    <dbReference type="NCBI Taxonomy" id="355243"/>
    <lineage>
        <taxon>Bacteria</taxon>
        <taxon>Pseudomonadati</taxon>
        <taxon>Pseudomonadota</taxon>
        <taxon>Gammaproteobacteria</taxon>
        <taxon>Oceanospirillales</taxon>
        <taxon>Oceanospirillaceae</taxon>
        <taxon>Amphritea</taxon>
    </lineage>
</organism>
<dbReference type="SFLD" id="SFLDG01151">
    <property type="entry name" value="Main.2:_Nu-like"/>
    <property type="match status" value="1"/>
</dbReference>
<gene>
    <name evidence="3" type="ORF">SAMN03080615_00505</name>
</gene>
<proteinExistence type="predicted"/>
<protein>
    <submittedName>
        <fullName evidence="3">Glutathione S-transferase</fullName>
    </submittedName>
</protein>